<dbReference type="SUPFAM" id="SSF53098">
    <property type="entry name" value="Ribonuclease H-like"/>
    <property type="match status" value="1"/>
</dbReference>
<keyword evidence="1" id="KW-0511">Multifunctional enzyme</keyword>
<protein>
    <submittedName>
        <fullName evidence="3">Retrovirus-related Pol polyprotein from transposon</fullName>
    </submittedName>
</protein>
<dbReference type="InterPro" id="IPR036397">
    <property type="entry name" value="RNaseH_sf"/>
</dbReference>
<evidence type="ECO:0000259" key="2">
    <source>
        <dbReference type="PROSITE" id="PS50994"/>
    </source>
</evidence>
<dbReference type="InterPro" id="IPR012337">
    <property type="entry name" value="RNaseH-like_sf"/>
</dbReference>
<gene>
    <name evidence="3" type="ORF">Slati_1163300</name>
</gene>
<reference evidence="3" key="2">
    <citation type="journal article" date="2024" name="Plant">
        <title>Genomic evolution and insights into agronomic trait innovations of Sesamum species.</title>
        <authorList>
            <person name="Miao H."/>
            <person name="Wang L."/>
            <person name="Qu L."/>
            <person name="Liu H."/>
            <person name="Sun Y."/>
            <person name="Le M."/>
            <person name="Wang Q."/>
            <person name="Wei S."/>
            <person name="Zheng Y."/>
            <person name="Lin W."/>
            <person name="Duan Y."/>
            <person name="Cao H."/>
            <person name="Xiong S."/>
            <person name="Wang X."/>
            <person name="Wei L."/>
            <person name="Li C."/>
            <person name="Ma Q."/>
            <person name="Ju M."/>
            <person name="Zhao R."/>
            <person name="Li G."/>
            <person name="Mu C."/>
            <person name="Tian Q."/>
            <person name="Mei H."/>
            <person name="Zhang T."/>
            <person name="Gao T."/>
            <person name="Zhang H."/>
        </authorList>
    </citation>
    <scope>NUCLEOTIDE SEQUENCE</scope>
    <source>
        <strain evidence="3">KEN1</strain>
    </source>
</reference>
<organism evidence="3">
    <name type="scientific">Sesamum latifolium</name>
    <dbReference type="NCBI Taxonomy" id="2727402"/>
    <lineage>
        <taxon>Eukaryota</taxon>
        <taxon>Viridiplantae</taxon>
        <taxon>Streptophyta</taxon>
        <taxon>Embryophyta</taxon>
        <taxon>Tracheophyta</taxon>
        <taxon>Spermatophyta</taxon>
        <taxon>Magnoliopsida</taxon>
        <taxon>eudicotyledons</taxon>
        <taxon>Gunneridae</taxon>
        <taxon>Pentapetalae</taxon>
        <taxon>asterids</taxon>
        <taxon>lamiids</taxon>
        <taxon>Lamiales</taxon>
        <taxon>Pedaliaceae</taxon>
        <taxon>Sesamum</taxon>
    </lineage>
</organism>
<dbReference type="PROSITE" id="PS50994">
    <property type="entry name" value="INTEGRASE"/>
    <property type="match status" value="1"/>
</dbReference>
<name>A0AAW2XCY0_9LAMI</name>
<dbReference type="Gene3D" id="3.30.70.270">
    <property type="match status" value="1"/>
</dbReference>
<dbReference type="Gene3D" id="3.10.20.370">
    <property type="match status" value="1"/>
</dbReference>
<dbReference type="Pfam" id="PF17919">
    <property type="entry name" value="RT_RNaseH_2"/>
    <property type="match status" value="1"/>
</dbReference>
<accession>A0AAW2XCY0</accession>
<dbReference type="FunFam" id="3.30.70.270:FF:000020">
    <property type="entry name" value="Transposon Tf2-6 polyprotein-like Protein"/>
    <property type="match status" value="1"/>
</dbReference>
<evidence type="ECO:0000313" key="3">
    <source>
        <dbReference type="EMBL" id="KAL0451852.1"/>
    </source>
</evidence>
<evidence type="ECO:0000256" key="1">
    <source>
        <dbReference type="ARBA" id="ARBA00023268"/>
    </source>
</evidence>
<dbReference type="SUPFAM" id="SSF56672">
    <property type="entry name" value="DNA/RNA polymerases"/>
    <property type="match status" value="1"/>
</dbReference>
<dbReference type="InterPro" id="IPR041577">
    <property type="entry name" value="RT_RNaseH_2"/>
</dbReference>
<feature type="domain" description="Integrase catalytic" evidence="2">
    <location>
        <begin position="123"/>
        <end position="222"/>
    </location>
</feature>
<dbReference type="InterPro" id="IPR043128">
    <property type="entry name" value="Rev_trsase/Diguanyl_cyclase"/>
</dbReference>
<dbReference type="InterPro" id="IPR001584">
    <property type="entry name" value="Integrase_cat-core"/>
</dbReference>
<dbReference type="InterPro" id="IPR050951">
    <property type="entry name" value="Retrovirus_Pol_polyprotein"/>
</dbReference>
<proteinExistence type="predicted"/>
<dbReference type="EMBL" id="JACGWN010000004">
    <property type="protein sequence ID" value="KAL0451852.1"/>
    <property type="molecule type" value="Genomic_DNA"/>
</dbReference>
<dbReference type="GO" id="GO:0003676">
    <property type="term" value="F:nucleic acid binding"/>
    <property type="evidence" value="ECO:0007669"/>
    <property type="project" value="InterPro"/>
</dbReference>
<dbReference type="GO" id="GO:0015074">
    <property type="term" value="P:DNA integration"/>
    <property type="evidence" value="ECO:0007669"/>
    <property type="project" value="InterPro"/>
</dbReference>
<reference evidence="3" key="1">
    <citation type="submission" date="2020-06" db="EMBL/GenBank/DDBJ databases">
        <authorList>
            <person name="Li T."/>
            <person name="Hu X."/>
            <person name="Zhang T."/>
            <person name="Song X."/>
            <person name="Zhang H."/>
            <person name="Dai N."/>
            <person name="Sheng W."/>
            <person name="Hou X."/>
            <person name="Wei L."/>
        </authorList>
    </citation>
    <scope>NUCLEOTIDE SEQUENCE</scope>
    <source>
        <strain evidence="3">KEN1</strain>
        <tissue evidence="3">Leaf</tissue>
    </source>
</reference>
<dbReference type="GO" id="GO:0003824">
    <property type="term" value="F:catalytic activity"/>
    <property type="evidence" value="ECO:0007669"/>
    <property type="project" value="UniProtKB-KW"/>
</dbReference>
<dbReference type="PANTHER" id="PTHR37984:SF5">
    <property type="entry name" value="PROTEIN NYNRIN-LIKE"/>
    <property type="match status" value="1"/>
</dbReference>
<dbReference type="PANTHER" id="PTHR37984">
    <property type="entry name" value="PROTEIN CBG26694"/>
    <property type="match status" value="1"/>
</dbReference>
<sequence length="222" mass="24880">MRNWPTPTTIKALRGFLGLTGYYRKFIKGYGAISKHLTALLKKDAFGWNSEAEVAFNQLKDLMTKAPVLALPDFSQPFVVETDACGGGIGVVLMQNGRNIAYLSKALALKNLGLSTYEKEFLALLMAVTKWKHYLQGLPNSEGKDSILVVVDKLTKYSHFLALKHPHTAVTIAKLFFDNIYKLHGLPVSIITDRDKAFTCRFWKELFTLFGVSLDMSSTYHP</sequence>
<dbReference type="InterPro" id="IPR043502">
    <property type="entry name" value="DNA/RNA_pol_sf"/>
</dbReference>
<dbReference type="Gene3D" id="3.30.420.10">
    <property type="entry name" value="Ribonuclease H-like superfamily/Ribonuclease H"/>
    <property type="match status" value="1"/>
</dbReference>
<comment type="caution">
    <text evidence="3">The sequence shown here is derived from an EMBL/GenBank/DDBJ whole genome shotgun (WGS) entry which is preliminary data.</text>
</comment>
<dbReference type="AlphaFoldDB" id="A0AAW2XCY0"/>